<dbReference type="SMART" id="SM00422">
    <property type="entry name" value="HTH_MERR"/>
    <property type="match status" value="1"/>
</dbReference>
<evidence type="ECO:0000313" key="6">
    <source>
        <dbReference type="EMBL" id="SDU69935.1"/>
    </source>
</evidence>
<dbReference type="GO" id="GO:0003700">
    <property type="term" value="F:DNA-binding transcription factor activity"/>
    <property type="evidence" value="ECO:0007669"/>
    <property type="project" value="InterPro"/>
</dbReference>
<evidence type="ECO:0000256" key="3">
    <source>
        <dbReference type="ARBA" id="ARBA00023159"/>
    </source>
</evidence>
<dbReference type="InterPro" id="IPR000551">
    <property type="entry name" value="MerR-type_HTH_dom"/>
</dbReference>
<dbReference type="PANTHER" id="PTHR30204:SF90">
    <property type="entry name" value="HTH-TYPE TRANSCRIPTIONAL ACTIVATOR MTA"/>
    <property type="match status" value="1"/>
</dbReference>
<dbReference type="Proteomes" id="UP000183180">
    <property type="component" value="Unassembled WGS sequence"/>
</dbReference>
<evidence type="ECO:0000256" key="1">
    <source>
        <dbReference type="ARBA" id="ARBA00023015"/>
    </source>
</evidence>
<name>A0A1H2KNB4_9ACTN</name>
<proteinExistence type="predicted"/>
<sequence>MSEEKHFPHRDGRPDLTVGVVAEMVGVSVRTLHHYDQIGLVTPSRRTAAGYRVYDDADVERLYRVLTHRELGFSLERIATLLDDPDADELHQLRAQHALLTERIDRLHRMVAAVEEMMTTKKQGIRLSASEQSEIFGDDWRGEQYAAEAEERWGETDAWRESQKRAAGFSKEDWQRIKAETDDLERRLADAMLREVTPGSAEADALAEEHRAQIGRFYDCSHEMHVGLADMYVSDPRFTAHYDEQAPGLAVYLREVIRANAEKHI</sequence>
<gene>
    <name evidence="6" type="ORF">SAMN04488548_1343443</name>
</gene>
<feature type="domain" description="HTH merR-type" evidence="5">
    <location>
        <begin position="15"/>
        <end position="84"/>
    </location>
</feature>
<dbReference type="InterPro" id="IPR036244">
    <property type="entry name" value="TipA-like_antibiotic-bd"/>
</dbReference>
<dbReference type="PROSITE" id="PS00552">
    <property type="entry name" value="HTH_MERR_1"/>
    <property type="match status" value="1"/>
</dbReference>
<dbReference type="AlphaFoldDB" id="A0A1H2KNB4"/>
<dbReference type="PRINTS" id="PR00040">
    <property type="entry name" value="HTHMERR"/>
</dbReference>
<evidence type="ECO:0000259" key="5">
    <source>
        <dbReference type="PROSITE" id="PS50937"/>
    </source>
</evidence>
<dbReference type="Gene3D" id="1.10.1660.10">
    <property type="match status" value="1"/>
</dbReference>
<evidence type="ECO:0000313" key="7">
    <source>
        <dbReference type="Proteomes" id="UP000183180"/>
    </source>
</evidence>
<dbReference type="STRING" id="158898.SAMN04488548_1343443"/>
<accession>A0A1H2KNB4</accession>
<dbReference type="Pfam" id="PF07739">
    <property type="entry name" value="TipAS"/>
    <property type="match status" value="1"/>
</dbReference>
<dbReference type="RefSeq" id="WP_074852071.1">
    <property type="nucleotide sequence ID" value="NZ_FNLM01000034.1"/>
</dbReference>
<keyword evidence="4" id="KW-0804">Transcription</keyword>
<dbReference type="SUPFAM" id="SSF89082">
    <property type="entry name" value="Antibiotic binding domain of TipA-like multidrug resistance regulators"/>
    <property type="match status" value="1"/>
</dbReference>
<organism evidence="6 7">
    <name type="scientific">Gordonia westfalica</name>
    <dbReference type="NCBI Taxonomy" id="158898"/>
    <lineage>
        <taxon>Bacteria</taxon>
        <taxon>Bacillati</taxon>
        <taxon>Actinomycetota</taxon>
        <taxon>Actinomycetes</taxon>
        <taxon>Mycobacteriales</taxon>
        <taxon>Gordoniaceae</taxon>
        <taxon>Gordonia</taxon>
    </lineage>
</organism>
<dbReference type="Pfam" id="PF13411">
    <property type="entry name" value="MerR_1"/>
    <property type="match status" value="1"/>
</dbReference>
<dbReference type="GO" id="GO:0003677">
    <property type="term" value="F:DNA binding"/>
    <property type="evidence" value="ECO:0007669"/>
    <property type="project" value="UniProtKB-KW"/>
</dbReference>
<keyword evidence="1" id="KW-0805">Transcription regulation</keyword>
<dbReference type="Gene3D" id="1.10.490.50">
    <property type="entry name" value="Antibiotic binding domain of TipA-like multidrug resistance regulators"/>
    <property type="match status" value="1"/>
</dbReference>
<dbReference type="SUPFAM" id="SSF46955">
    <property type="entry name" value="Putative DNA-binding domain"/>
    <property type="match status" value="1"/>
</dbReference>
<keyword evidence="2 6" id="KW-0238">DNA-binding</keyword>
<dbReference type="PANTHER" id="PTHR30204">
    <property type="entry name" value="REDOX-CYCLING DRUG-SENSING TRANSCRIPTIONAL ACTIVATOR SOXR"/>
    <property type="match status" value="1"/>
</dbReference>
<keyword evidence="3" id="KW-0010">Activator</keyword>
<dbReference type="EMBL" id="FNLM01000034">
    <property type="protein sequence ID" value="SDU69935.1"/>
    <property type="molecule type" value="Genomic_DNA"/>
</dbReference>
<dbReference type="InterPro" id="IPR012925">
    <property type="entry name" value="TipAS_dom"/>
</dbReference>
<protein>
    <submittedName>
        <fullName evidence="6">DNA-binding transcriptional regulator, MerR family</fullName>
    </submittedName>
</protein>
<evidence type="ECO:0000256" key="4">
    <source>
        <dbReference type="ARBA" id="ARBA00023163"/>
    </source>
</evidence>
<dbReference type="PROSITE" id="PS50937">
    <property type="entry name" value="HTH_MERR_2"/>
    <property type="match status" value="1"/>
</dbReference>
<dbReference type="CDD" id="cd01106">
    <property type="entry name" value="HTH_TipAL-Mta"/>
    <property type="match status" value="1"/>
</dbReference>
<evidence type="ECO:0000256" key="2">
    <source>
        <dbReference type="ARBA" id="ARBA00023125"/>
    </source>
</evidence>
<dbReference type="OrthoDB" id="9809391at2"/>
<dbReference type="InterPro" id="IPR047057">
    <property type="entry name" value="MerR_fam"/>
</dbReference>
<reference evidence="6 7" key="1">
    <citation type="submission" date="2016-10" db="EMBL/GenBank/DDBJ databases">
        <authorList>
            <person name="de Groot N.N."/>
        </authorList>
    </citation>
    <scope>NUCLEOTIDE SEQUENCE [LARGE SCALE GENOMIC DNA]</scope>
    <source>
        <strain evidence="6 7">DSM 44215</strain>
    </source>
</reference>
<dbReference type="InterPro" id="IPR009061">
    <property type="entry name" value="DNA-bd_dom_put_sf"/>
</dbReference>